<dbReference type="RefSeq" id="WP_252165556.1">
    <property type="nucleotide sequence ID" value="NZ_CP084930.1"/>
</dbReference>
<keyword evidence="3" id="KW-1185">Reference proteome</keyword>
<feature type="transmembrane region" description="Helical" evidence="1">
    <location>
        <begin position="12"/>
        <end position="34"/>
    </location>
</feature>
<keyword evidence="1" id="KW-0472">Membrane</keyword>
<organism evidence="2 3">
    <name type="scientific">Sphingomonas morindae</name>
    <dbReference type="NCBI Taxonomy" id="1541170"/>
    <lineage>
        <taxon>Bacteria</taxon>
        <taxon>Pseudomonadati</taxon>
        <taxon>Pseudomonadota</taxon>
        <taxon>Alphaproteobacteria</taxon>
        <taxon>Sphingomonadales</taxon>
        <taxon>Sphingomonadaceae</taxon>
        <taxon>Sphingomonas</taxon>
    </lineage>
</organism>
<dbReference type="InterPro" id="IPR021279">
    <property type="entry name" value="DUF2721"/>
</dbReference>
<feature type="transmembrane region" description="Helical" evidence="1">
    <location>
        <begin position="76"/>
        <end position="100"/>
    </location>
</feature>
<evidence type="ECO:0000313" key="3">
    <source>
        <dbReference type="Proteomes" id="UP001056937"/>
    </source>
</evidence>
<name>A0ABY4X4C0_9SPHN</name>
<keyword evidence="1" id="KW-1133">Transmembrane helix</keyword>
<accession>A0ABY4X4C0</accession>
<dbReference type="Pfam" id="PF11026">
    <property type="entry name" value="DUF2721"/>
    <property type="match status" value="1"/>
</dbReference>
<protein>
    <submittedName>
        <fullName evidence="2">DUF2721 domain-containing protein</fullName>
    </submittedName>
</protein>
<dbReference type="Proteomes" id="UP001056937">
    <property type="component" value="Chromosome 1"/>
</dbReference>
<evidence type="ECO:0000313" key="2">
    <source>
        <dbReference type="EMBL" id="USI71743.1"/>
    </source>
</evidence>
<evidence type="ECO:0000256" key="1">
    <source>
        <dbReference type="SAM" id="Phobius"/>
    </source>
</evidence>
<keyword evidence="1" id="KW-0812">Transmembrane</keyword>
<gene>
    <name evidence="2" type="ORF">LHA26_10440</name>
</gene>
<sequence>MTELPSQTIAHTIQLAVGPVFLLTGLGQILNLFAGRLARVIDRSRVVELRIPELGPGEERDRAVWELRLLDRRMRIVSAAITFGTVSALAIALVVAGLFISGLIGGGFGRATALLFVLATLSLMVALLLFLYEIHLANRSTRVRHELLEHEAGDPRSG</sequence>
<dbReference type="EMBL" id="CP084930">
    <property type="protein sequence ID" value="USI71743.1"/>
    <property type="molecule type" value="Genomic_DNA"/>
</dbReference>
<feature type="transmembrane region" description="Helical" evidence="1">
    <location>
        <begin position="112"/>
        <end position="132"/>
    </location>
</feature>
<reference evidence="2" key="1">
    <citation type="journal article" date="2022" name="Toxins">
        <title>Genomic Analysis of Sphingopyxis sp. USTB-05 for Biodegrading Cyanobacterial Hepatotoxins.</title>
        <authorList>
            <person name="Liu C."/>
            <person name="Xu Q."/>
            <person name="Zhao Z."/>
            <person name="Zhang H."/>
            <person name="Liu X."/>
            <person name="Yin C."/>
            <person name="Liu Y."/>
            <person name="Yan H."/>
        </authorList>
    </citation>
    <scope>NUCLEOTIDE SEQUENCE</scope>
    <source>
        <strain evidence="2">NBD5</strain>
    </source>
</reference>
<proteinExistence type="predicted"/>
<dbReference type="Gene3D" id="1.20.120.1780">
    <property type="entry name" value="UbiA prenyltransferase"/>
    <property type="match status" value="1"/>
</dbReference>